<protein>
    <submittedName>
        <fullName evidence="4">Zinc finger protein 445-like isoform X2</fullName>
    </submittedName>
</protein>
<dbReference type="PANTHER" id="PTHR23232:SF162">
    <property type="entry name" value="ZINC FINGER PROTEIN 662"/>
    <property type="match status" value="1"/>
</dbReference>
<dbReference type="PANTHER" id="PTHR23232">
    <property type="entry name" value="KRAB DOMAIN C2H2 ZINC FINGER"/>
    <property type="match status" value="1"/>
</dbReference>
<evidence type="ECO:0000313" key="3">
    <source>
        <dbReference type="Proteomes" id="UP000694851"/>
    </source>
</evidence>
<feature type="region of interest" description="Disordered" evidence="1">
    <location>
        <begin position="271"/>
        <end position="298"/>
    </location>
</feature>
<organism evidence="3 4">
    <name type="scientific">Hipposideros armiger</name>
    <name type="common">Great Himalayan leaf-nosed bat</name>
    <dbReference type="NCBI Taxonomy" id="186990"/>
    <lineage>
        <taxon>Eukaryota</taxon>
        <taxon>Metazoa</taxon>
        <taxon>Chordata</taxon>
        <taxon>Craniata</taxon>
        <taxon>Vertebrata</taxon>
        <taxon>Euteleostomi</taxon>
        <taxon>Mammalia</taxon>
        <taxon>Eutheria</taxon>
        <taxon>Laurasiatheria</taxon>
        <taxon>Chiroptera</taxon>
        <taxon>Yinpterochiroptera</taxon>
        <taxon>Rhinolophoidea</taxon>
        <taxon>Hipposideridae</taxon>
        <taxon>Hipposideros</taxon>
    </lineage>
</organism>
<dbReference type="Gene3D" id="6.10.140.140">
    <property type="match status" value="1"/>
</dbReference>
<dbReference type="PROSITE" id="PS50805">
    <property type="entry name" value="KRAB"/>
    <property type="match status" value="1"/>
</dbReference>
<sequence>MRLRWLSVRRPVGLCAKALCVCHFVCGAISEGEGLGLQEALQKALQKGRPPSLPPRLFAPCALCEATTSAHTLGSSHLLSPAEASFRCPFSSHLYIPWGRKEDHRDAAPSTVLEKPEWHECGSLHLSGAELWSAQRMGAGRRAARAGATSGLGAAMPGLPGSGASLPDLCQPAGGPGARSVPRWAARAVASGVRLGPAFELPPGQPAPARVRLASVTFEDVAIYFSEKEWTGLAPAQRALYRDVMLENFGAVASLAALPFPKPALISQLEQGETPWCSAPRGAPDGEGPRDISSAPET</sequence>
<dbReference type="GeneID" id="109377112"/>
<dbReference type="CDD" id="cd07765">
    <property type="entry name" value="KRAB_A-box"/>
    <property type="match status" value="1"/>
</dbReference>
<evidence type="ECO:0000256" key="1">
    <source>
        <dbReference type="SAM" id="MobiDB-lite"/>
    </source>
</evidence>
<evidence type="ECO:0000313" key="4">
    <source>
        <dbReference type="RefSeq" id="XP_019488922.1"/>
    </source>
</evidence>
<evidence type="ECO:0000259" key="2">
    <source>
        <dbReference type="PROSITE" id="PS50805"/>
    </source>
</evidence>
<dbReference type="InterPro" id="IPR001909">
    <property type="entry name" value="KRAB"/>
</dbReference>
<keyword evidence="3" id="KW-1185">Reference proteome</keyword>
<dbReference type="RefSeq" id="XP_019488922.1">
    <property type="nucleotide sequence ID" value="XM_019633377.1"/>
</dbReference>
<dbReference type="GO" id="GO:0006355">
    <property type="term" value="P:regulation of DNA-templated transcription"/>
    <property type="evidence" value="ECO:0007669"/>
    <property type="project" value="InterPro"/>
</dbReference>
<reference evidence="4" key="1">
    <citation type="submission" date="2025-08" db="UniProtKB">
        <authorList>
            <consortium name="RefSeq"/>
        </authorList>
    </citation>
    <scope>IDENTIFICATION</scope>
    <source>
        <tissue evidence="4">Muscle</tissue>
    </source>
</reference>
<dbReference type="Pfam" id="PF01352">
    <property type="entry name" value="KRAB"/>
    <property type="match status" value="1"/>
</dbReference>
<dbReference type="InterPro" id="IPR036051">
    <property type="entry name" value="KRAB_dom_sf"/>
</dbReference>
<dbReference type="OrthoDB" id="9608377at2759"/>
<gene>
    <name evidence="4" type="primary">LOC109377112</name>
</gene>
<dbReference type="InterPro" id="IPR050169">
    <property type="entry name" value="Krueppel_C2H2_ZnF"/>
</dbReference>
<dbReference type="AlphaFoldDB" id="A0A8B7QL81"/>
<dbReference type="SUPFAM" id="SSF109640">
    <property type="entry name" value="KRAB domain (Kruppel-associated box)"/>
    <property type="match status" value="1"/>
</dbReference>
<proteinExistence type="predicted"/>
<name>A0A8B7QL81_HIPAR</name>
<accession>A0A8B7QL81</accession>
<dbReference type="Proteomes" id="UP000694851">
    <property type="component" value="Unplaced"/>
</dbReference>
<feature type="domain" description="KRAB" evidence="2">
    <location>
        <begin position="216"/>
        <end position="288"/>
    </location>
</feature>
<dbReference type="SMART" id="SM00349">
    <property type="entry name" value="KRAB"/>
    <property type="match status" value="1"/>
</dbReference>